<gene>
    <name evidence="2" type="ORF">HMPREF9370_0400</name>
</gene>
<dbReference type="Proteomes" id="UP000005336">
    <property type="component" value="Unassembled WGS sequence"/>
</dbReference>
<dbReference type="InterPro" id="IPR029068">
    <property type="entry name" value="Glyas_Bleomycin-R_OHBP_Dase"/>
</dbReference>
<evidence type="ECO:0000313" key="3">
    <source>
        <dbReference type="Proteomes" id="UP000005336"/>
    </source>
</evidence>
<dbReference type="SUPFAM" id="SSF54593">
    <property type="entry name" value="Glyoxalase/Bleomycin resistance protein/Dihydroxybiphenyl dioxygenase"/>
    <property type="match status" value="1"/>
</dbReference>
<evidence type="ECO:0000313" key="2">
    <source>
        <dbReference type="EMBL" id="EGZ50991.1"/>
    </source>
</evidence>
<dbReference type="HOGENOM" id="CLU_148021_1_0_4"/>
<dbReference type="OrthoDB" id="2453533at2"/>
<feature type="domain" description="VOC" evidence="1">
    <location>
        <begin position="6"/>
        <end position="112"/>
    </location>
</feature>
<reference evidence="2 3" key="1">
    <citation type="submission" date="2011-06" db="EMBL/GenBank/DDBJ databases">
        <authorList>
            <person name="Muzny D."/>
            <person name="Qin X."/>
            <person name="Deng J."/>
            <person name="Jiang H."/>
            <person name="Liu Y."/>
            <person name="Qu J."/>
            <person name="Song X.-Z."/>
            <person name="Zhang L."/>
            <person name="Thornton R."/>
            <person name="Coyle M."/>
            <person name="Francisco L."/>
            <person name="Jackson L."/>
            <person name="Javaid M."/>
            <person name="Korchina V."/>
            <person name="Kovar C."/>
            <person name="Mata R."/>
            <person name="Mathew T."/>
            <person name="Ngo R."/>
            <person name="Nguyen L."/>
            <person name="Nguyen N."/>
            <person name="Okwuonu G."/>
            <person name="Ongeri F."/>
            <person name="Pham C."/>
            <person name="Simmons D."/>
            <person name="Wilczek-Boney K."/>
            <person name="Hale W."/>
            <person name="Jakkamsetti A."/>
            <person name="Pham P."/>
            <person name="Ruth R."/>
            <person name="San Lucas F."/>
            <person name="Warren J."/>
            <person name="Zhang J."/>
            <person name="Zhao Z."/>
            <person name="Zhou C."/>
            <person name="Zhu D."/>
            <person name="Lee S."/>
            <person name="Bess C."/>
            <person name="Blankenburg K."/>
            <person name="Forbes L."/>
            <person name="Fu Q."/>
            <person name="Gubbala S."/>
            <person name="Hirani K."/>
            <person name="Jayaseelan J.C."/>
            <person name="Lara F."/>
            <person name="Munidasa M."/>
            <person name="Palculict T."/>
            <person name="Patil S."/>
            <person name="Pu L.-L."/>
            <person name="Saada N."/>
            <person name="Tang L."/>
            <person name="Weissenberger G."/>
            <person name="Zhu Y."/>
            <person name="Hemphill L."/>
            <person name="Shang Y."/>
            <person name="Youmans B."/>
            <person name="Ayvaz T."/>
            <person name="Ross M."/>
            <person name="Santibanez J."/>
            <person name="Aqrawi P."/>
            <person name="Gross S."/>
            <person name="Joshi V."/>
            <person name="Fowler G."/>
            <person name="Nazareth L."/>
            <person name="Reid J."/>
            <person name="Worley K."/>
            <person name="Petrosino J."/>
            <person name="Highlander S."/>
            <person name="Gibbs R."/>
        </authorList>
    </citation>
    <scope>NUCLEOTIDE SEQUENCE [LARGE SCALE GENOMIC DNA]</scope>
    <source>
        <strain evidence="2 3">9715</strain>
    </source>
</reference>
<comment type="caution">
    <text evidence="2">The sequence shown here is derived from an EMBL/GenBank/DDBJ whole genome shotgun (WGS) entry which is preliminary data.</text>
</comment>
<dbReference type="RefSeq" id="WP_009115546.1">
    <property type="nucleotide sequence ID" value="NZ_JH165159.1"/>
</dbReference>
<protein>
    <recommendedName>
        <fullName evidence="1">VOC domain-containing protein</fullName>
    </recommendedName>
</protein>
<organism evidence="2 3">
    <name type="scientific">Neisseria wadsworthii 9715</name>
    <dbReference type="NCBI Taxonomy" id="1030841"/>
    <lineage>
        <taxon>Bacteria</taxon>
        <taxon>Pseudomonadati</taxon>
        <taxon>Pseudomonadota</taxon>
        <taxon>Betaproteobacteria</taxon>
        <taxon>Neisseriales</taxon>
        <taxon>Neisseriaceae</taxon>
        <taxon>Neisseria</taxon>
    </lineage>
</organism>
<dbReference type="AlphaFoldDB" id="G4CMU1"/>
<keyword evidence="3" id="KW-1185">Reference proteome</keyword>
<name>G4CMU1_9NEIS</name>
<dbReference type="STRING" id="1030841.HMPREF9370_0400"/>
<dbReference type="InterPro" id="IPR037523">
    <property type="entry name" value="VOC_core"/>
</dbReference>
<accession>G4CMU1</accession>
<dbReference type="PATRIC" id="fig|1030841.3.peg.401"/>
<dbReference type="Gene3D" id="3.10.180.10">
    <property type="entry name" value="2,3-Dihydroxybiphenyl 1,2-Dioxygenase, domain 1"/>
    <property type="match status" value="1"/>
</dbReference>
<dbReference type="PROSITE" id="PS51819">
    <property type="entry name" value="VOC"/>
    <property type="match status" value="1"/>
</dbReference>
<evidence type="ECO:0000259" key="1">
    <source>
        <dbReference type="PROSITE" id="PS51819"/>
    </source>
</evidence>
<sequence>MKLFKTNDLVSVINVADYETALAWYQTWLSEPDEVPMEGMAEWRIADHAWLQLAGAETGGKAVVVIGVDDVAACREALIRAGIEAGEIVDWEVVLACDVADPEGNGISFVQLKE</sequence>
<proteinExistence type="predicted"/>
<dbReference type="EMBL" id="AGAZ01000013">
    <property type="protein sequence ID" value="EGZ50991.1"/>
    <property type="molecule type" value="Genomic_DNA"/>
</dbReference>